<organism evidence="2 3">
    <name type="scientific">Pannonibacter indicus</name>
    <dbReference type="NCBI Taxonomy" id="466044"/>
    <lineage>
        <taxon>Bacteria</taxon>
        <taxon>Pseudomonadati</taxon>
        <taxon>Pseudomonadota</taxon>
        <taxon>Alphaproteobacteria</taxon>
        <taxon>Hyphomicrobiales</taxon>
        <taxon>Stappiaceae</taxon>
        <taxon>Pannonibacter</taxon>
    </lineage>
</organism>
<gene>
    <name evidence="2" type="ORF">Ga0061067_101173</name>
</gene>
<reference evidence="3" key="1">
    <citation type="submission" date="2015-08" db="EMBL/GenBank/DDBJ databases">
        <authorList>
            <person name="Varghese N."/>
        </authorList>
    </citation>
    <scope>NUCLEOTIDE SEQUENCE [LARGE SCALE GENOMIC DNA]</scope>
    <source>
        <strain evidence="3">DSM 23407</strain>
    </source>
</reference>
<dbReference type="InterPro" id="IPR019201">
    <property type="entry name" value="DUF2065"/>
</dbReference>
<evidence type="ECO:0000313" key="3">
    <source>
        <dbReference type="Proteomes" id="UP000183900"/>
    </source>
</evidence>
<accession>A0A0K6HLI9</accession>
<dbReference type="RefSeq" id="WP_055453946.1">
    <property type="nucleotide sequence ID" value="NZ_CYHE01000001.1"/>
</dbReference>
<keyword evidence="1" id="KW-1133">Transmembrane helix</keyword>
<dbReference type="PANTHER" id="PTHR38602">
    <property type="entry name" value="INNER MEMBRANE PROTEIN-RELATED"/>
    <property type="match status" value="1"/>
</dbReference>
<dbReference type="Proteomes" id="UP000183900">
    <property type="component" value="Unassembled WGS sequence"/>
</dbReference>
<keyword evidence="1" id="KW-0472">Membrane</keyword>
<protein>
    <submittedName>
        <fullName evidence="2">Uncharacterized conserved protein YjeT, DUF2065 family</fullName>
    </submittedName>
</protein>
<dbReference type="Pfam" id="PF09838">
    <property type="entry name" value="DUF2065"/>
    <property type="match status" value="1"/>
</dbReference>
<evidence type="ECO:0000313" key="2">
    <source>
        <dbReference type="EMBL" id="CUA91922.1"/>
    </source>
</evidence>
<feature type="transmembrane region" description="Helical" evidence="1">
    <location>
        <begin position="39"/>
        <end position="59"/>
    </location>
</feature>
<dbReference type="EMBL" id="CYHE01000001">
    <property type="protein sequence ID" value="CUA91922.1"/>
    <property type="molecule type" value="Genomic_DNA"/>
</dbReference>
<name>A0A0K6HLI9_9HYPH</name>
<evidence type="ECO:0000256" key="1">
    <source>
        <dbReference type="SAM" id="Phobius"/>
    </source>
</evidence>
<sequence length="61" mass="6373">MSDLITAIALALALEGTIYALAPGRMKAMLRSVLDMDDSVLRGVGLAALAAGVFIIWLVRG</sequence>
<keyword evidence="1" id="KW-0812">Transmembrane</keyword>
<proteinExistence type="predicted"/>
<keyword evidence="3" id="KW-1185">Reference proteome</keyword>
<dbReference type="AlphaFoldDB" id="A0A0K6HLI9"/>
<dbReference type="PANTHER" id="PTHR38602:SF1">
    <property type="entry name" value="INNER MEMBRANE PROTEIN"/>
    <property type="match status" value="1"/>
</dbReference>